<evidence type="ECO:0000256" key="1">
    <source>
        <dbReference type="SAM" id="MobiDB-lite"/>
    </source>
</evidence>
<evidence type="ECO:0000313" key="2">
    <source>
        <dbReference type="EnsemblProtists" id="EOD28265"/>
    </source>
</evidence>
<dbReference type="PANTHER" id="PTHR47725:SF2">
    <property type="entry name" value="UBIQUITIN-LIKE DOMAIN-CONTAINING PROTEIN"/>
    <property type="match status" value="1"/>
</dbReference>
<organism evidence="2 3">
    <name type="scientific">Emiliania huxleyi (strain CCMP1516)</name>
    <dbReference type="NCBI Taxonomy" id="280463"/>
    <lineage>
        <taxon>Eukaryota</taxon>
        <taxon>Haptista</taxon>
        <taxon>Haptophyta</taxon>
        <taxon>Prymnesiophyceae</taxon>
        <taxon>Isochrysidales</taxon>
        <taxon>Noelaerhabdaceae</taxon>
        <taxon>Emiliania</taxon>
    </lineage>
</organism>
<sequence length="98" mass="10814">MAEDTSAQDYVRVKRRNTIIFLYVQLSDTASDLRQKLSAISKVDAAEMKLFLDKNGDVPLDEKKSLADQKARPLPGRASTQYGSSWEPVEVGAPEEGA</sequence>
<reference evidence="3" key="1">
    <citation type="journal article" date="2013" name="Nature">
        <title>Pan genome of the phytoplankton Emiliania underpins its global distribution.</title>
        <authorList>
            <person name="Read B.A."/>
            <person name="Kegel J."/>
            <person name="Klute M.J."/>
            <person name="Kuo A."/>
            <person name="Lefebvre S.C."/>
            <person name="Maumus F."/>
            <person name="Mayer C."/>
            <person name="Miller J."/>
            <person name="Monier A."/>
            <person name="Salamov A."/>
            <person name="Young J."/>
            <person name="Aguilar M."/>
            <person name="Claverie J.M."/>
            <person name="Frickenhaus S."/>
            <person name="Gonzalez K."/>
            <person name="Herman E.K."/>
            <person name="Lin Y.C."/>
            <person name="Napier J."/>
            <person name="Ogata H."/>
            <person name="Sarno A.F."/>
            <person name="Shmutz J."/>
            <person name="Schroeder D."/>
            <person name="de Vargas C."/>
            <person name="Verret F."/>
            <person name="von Dassow P."/>
            <person name="Valentin K."/>
            <person name="Van de Peer Y."/>
            <person name="Wheeler G."/>
            <person name="Dacks J.B."/>
            <person name="Delwiche C.F."/>
            <person name="Dyhrman S.T."/>
            <person name="Glockner G."/>
            <person name="John U."/>
            <person name="Richards T."/>
            <person name="Worden A.Z."/>
            <person name="Zhang X."/>
            <person name="Grigoriev I.V."/>
            <person name="Allen A.E."/>
            <person name="Bidle K."/>
            <person name="Borodovsky M."/>
            <person name="Bowler C."/>
            <person name="Brownlee C."/>
            <person name="Cock J.M."/>
            <person name="Elias M."/>
            <person name="Gladyshev V.N."/>
            <person name="Groth M."/>
            <person name="Guda C."/>
            <person name="Hadaegh A."/>
            <person name="Iglesias-Rodriguez M.D."/>
            <person name="Jenkins J."/>
            <person name="Jones B.M."/>
            <person name="Lawson T."/>
            <person name="Leese F."/>
            <person name="Lindquist E."/>
            <person name="Lobanov A."/>
            <person name="Lomsadze A."/>
            <person name="Malik S.B."/>
            <person name="Marsh M.E."/>
            <person name="Mackinder L."/>
            <person name="Mock T."/>
            <person name="Mueller-Roeber B."/>
            <person name="Pagarete A."/>
            <person name="Parker M."/>
            <person name="Probert I."/>
            <person name="Quesneville H."/>
            <person name="Raines C."/>
            <person name="Rensing S.A."/>
            <person name="Riano-Pachon D.M."/>
            <person name="Richier S."/>
            <person name="Rokitta S."/>
            <person name="Shiraiwa Y."/>
            <person name="Soanes D.M."/>
            <person name="van der Giezen M."/>
            <person name="Wahlund T.M."/>
            <person name="Williams B."/>
            <person name="Wilson W."/>
            <person name="Wolfe G."/>
            <person name="Wurch L.L."/>
        </authorList>
    </citation>
    <scope>NUCLEOTIDE SEQUENCE</scope>
</reference>
<dbReference type="KEGG" id="ehx:EMIHUDRAFT_234866"/>
<dbReference type="Proteomes" id="UP000013827">
    <property type="component" value="Unassembled WGS sequence"/>
</dbReference>
<dbReference type="PANTHER" id="PTHR47725">
    <property type="entry name" value="OS03G0364000 PROTEIN"/>
    <property type="match status" value="1"/>
</dbReference>
<keyword evidence="3" id="KW-1185">Reference proteome</keyword>
<dbReference type="HOGENOM" id="CLU_2337974_0_0_1"/>
<evidence type="ECO:0008006" key="4">
    <source>
        <dbReference type="Google" id="ProtNLM"/>
    </source>
</evidence>
<dbReference type="AlphaFoldDB" id="A0A0D3JXN0"/>
<dbReference type="EnsemblProtists" id="EOD28265">
    <property type="protein sequence ID" value="EOD28265"/>
    <property type="gene ID" value="EMIHUDRAFT_234866"/>
</dbReference>
<dbReference type="Gene3D" id="3.10.20.90">
    <property type="entry name" value="Phosphatidylinositol 3-kinase Catalytic Subunit, Chain A, domain 1"/>
    <property type="match status" value="1"/>
</dbReference>
<proteinExistence type="predicted"/>
<dbReference type="InterPro" id="IPR029071">
    <property type="entry name" value="Ubiquitin-like_domsf"/>
</dbReference>
<dbReference type="PaxDb" id="2903-EOD28265"/>
<dbReference type="GeneID" id="17273810"/>
<reference evidence="2" key="2">
    <citation type="submission" date="2024-10" db="UniProtKB">
        <authorList>
            <consortium name="EnsemblProtists"/>
        </authorList>
    </citation>
    <scope>IDENTIFICATION</scope>
</reference>
<accession>A0A0D3JXN0</accession>
<dbReference type="SUPFAM" id="SSF54236">
    <property type="entry name" value="Ubiquitin-like"/>
    <property type="match status" value="1"/>
</dbReference>
<feature type="compositionally biased region" description="Basic and acidic residues" evidence="1">
    <location>
        <begin position="58"/>
        <end position="71"/>
    </location>
</feature>
<protein>
    <recommendedName>
        <fullName evidence="4">Ubiquitin-like domain-containing protein</fullName>
    </recommendedName>
</protein>
<evidence type="ECO:0000313" key="3">
    <source>
        <dbReference type="Proteomes" id="UP000013827"/>
    </source>
</evidence>
<feature type="region of interest" description="Disordered" evidence="1">
    <location>
        <begin position="58"/>
        <end position="98"/>
    </location>
</feature>
<name>A0A0D3JXN0_EMIH1</name>
<dbReference type="RefSeq" id="XP_005780694.1">
    <property type="nucleotide sequence ID" value="XM_005780637.1"/>
</dbReference>